<accession>A0A2V2UVA4</accession>
<dbReference type="VEuPathDB" id="TriTrypDB:TcCLB.410923.20"/>
<dbReference type="VEuPathDB" id="TriTrypDB:BCY84_10119"/>
<dbReference type="VEuPathDB" id="TriTrypDB:TcG_11741"/>
<dbReference type="VEuPathDB" id="TriTrypDB:C3747_23g361"/>
<dbReference type="Proteomes" id="UP000246121">
    <property type="component" value="Unassembled WGS sequence"/>
</dbReference>
<dbReference type="VEuPathDB" id="TriTrypDB:Tc_MARK_8675"/>
<dbReference type="AlphaFoldDB" id="A0A2V2UVA4"/>
<evidence type="ECO:0000313" key="1">
    <source>
        <dbReference type="EMBL" id="PWU86183.1"/>
    </source>
</evidence>
<comment type="caution">
    <text evidence="1">The sequence shown here is derived from an EMBL/GenBank/DDBJ whole genome shotgun (WGS) entry which is preliminary data.</text>
</comment>
<protein>
    <submittedName>
        <fullName evidence="1">Putative retrotransposon hot spot (RHS) protein</fullName>
    </submittedName>
</protein>
<dbReference type="VEuPathDB" id="TriTrypDB:TcCL_NonESM03806"/>
<organism evidence="1 2">
    <name type="scientific">Trypanosoma cruzi</name>
    <dbReference type="NCBI Taxonomy" id="5693"/>
    <lineage>
        <taxon>Eukaryota</taxon>
        <taxon>Discoba</taxon>
        <taxon>Euglenozoa</taxon>
        <taxon>Kinetoplastea</taxon>
        <taxon>Metakinetoplastina</taxon>
        <taxon>Trypanosomatida</taxon>
        <taxon>Trypanosomatidae</taxon>
        <taxon>Trypanosoma</taxon>
        <taxon>Schizotrypanum</taxon>
    </lineage>
</organism>
<dbReference type="NCBIfam" id="TIGR01631">
    <property type="entry name" value="Trypano_RHS"/>
    <property type="match status" value="1"/>
</dbReference>
<proteinExistence type="predicted"/>
<dbReference type="InterPro" id="IPR006518">
    <property type="entry name" value="Trypano_RHS"/>
</dbReference>
<gene>
    <name evidence="1" type="ORF">C4B63_130g46</name>
</gene>
<dbReference type="VEuPathDB" id="TriTrypDB:C4B63_130g46"/>
<name>A0A2V2UVA4_TRYCR</name>
<sequence>MTTASAHHTTTSTVRQFTECLAAYFNGWDELSRDMSWEIICVQHEDNKPMNGWRRCDVVNTENLSEDEKEIAAFWEEEVRQYIAAISSGEFRMGETLRSVEEPPKWANELGKGAILICGKEVLRDFYIFLDAFVCAYGAGAPAQDGSISHRFQNCPTLSNITVAEEIKEGNGLFGFW</sequence>
<dbReference type="VEuPathDB" id="TriTrypDB:TCDM_11728"/>
<dbReference type="EMBL" id="PRFA01000130">
    <property type="protein sequence ID" value="PWU86183.1"/>
    <property type="molecule type" value="Genomic_DNA"/>
</dbReference>
<evidence type="ECO:0000313" key="2">
    <source>
        <dbReference type="Proteomes" id="UP000246121"/>
    </source>
</evidence>
<dbReference type="VEuPathDB" id="TriTrypDB:TCSYLVIO_008730"/>
<reference evidence="1 2" key="1">
    <citation type="journal article" date="2018" name="Microb. Genom.">
        <title>Expanding an expanded genome: long-read sequencing of Trypanosoma cruzi.</title>
        <authorList>
            <person name="Berna L."/>
            <person name="Rodriguez M."/>
            <person name="Chiribao M.L."/>
            <person name="Parodi-Talice A."/>
            <person name="Pita S."/>
            <person name="Rijo G."/>
            <person name="Alvarez-Valin F."/>
            <person name="Robello C."/>
        </authorList>
    </citation>
    <scope>NUCLEOTIDE SEQUENCE [LARGE SCALE GENOMIC DNA]</scope>
    <source>
        <strain evidence="1 2">Dm28c</strain>
    </source>
</reference>
<dbReference type="VEuPathDB" id="TriTrypDB:TcG_07085"/>